<dbReference type="AlphaFoldDB" id="A0A0D3CM71"/>
<dbReference type="EnsemblPlants" id="Bo5g143040.1">
    <property type="protein sequence ID" value="Bo5g143040.1"/>
    <property type="gene ID" value="Bo5g143040"/>
</dbReference>
<dbReference type="Gramene" id="Bo5g143040.1">
    <property type="protein sequence ID" value="Bo5g143040.1"/>
    <property type="gene ID" value="Bo5g143040"/>
</dbReference>
<keyword evidence="1" id="KW-0732">Signal</keyword>
<name>A0A0D3CM71_BRAOL</name>
<sequence length="110" mass="12906">MMRWWLRFLRLHSLSPLLKRLRLRLFLSLHEITPFRFPFLNDSAKLYLSSTNPSVFLHLSTIGVSLSRWTGLRLSLDGSPRRLLSVKDGTPLKTQSEILWRDNRSSVQTQ</sequence>
<evidence type="ECO:0000313" key="3">
    <source>
        <dbReference type="Proteomes" id="UP000032141"/>
    </source>
</evidence>
<dbReference type="Proteomes" id="UP000032141">
    <property type="component" value="Chromosome C5"/>
</dbReference>
<feature type="chain" id="PRO_5002273937" evidence="1">
    <location>
        <begin position="21"/>
        <end position="110"/>
    </location>
</feature>
<reference evidence="2 3" key="1">
    <citation type="journal article" date="2014" name="Genome Biol.">
        <title>Transcriptome and methylome profiling reveals relics of genome dominance in the mesopolyploid Brassica oleracea.</title>
        <authorList>
            <person name="Parkin I.A."/>
            <person name="Koh C."/>
            <person name="Tang H."/>
            <person name="Robinson S.J."/>
            <person name="Kagale S."/>
            <person name="Clarke W.E."/>
            <person name="Town C.D."/>
            <person name="Nixon J."/>
            <person name="Krishnakumar V."/>
            <person name="Bidwell S.L."/>
            <person name="Denoeud F."/>
            <person name="Belcram H."/>
            <person name="Links M.G."/>
            <person name="Just J."/>
            <person name="Clarke C."/>
            <person name="Bender T."/>
            <person name="Huebert T."/>
            <person name="Mason A.S."/>
            <person name="Pires J.C."/>
            <person name="Barker G."/>
            <person name="Moore J."/>
            <person name="Walley P.G."/>
            <person name="Manoli S."/>
            <person name="Batley J."/>
            <person name="Edwards D."/>
            <person name="Nelson M.N."/>
            <person name="Wang X."/>
            <person name="Paterson A.H."/>
            <person name="King G."/>
            <person name="Bancroft I."/>
            <person name="Chalhoub B."/>
            <person name="Sharpe A.G."/>
        </authorList>
    </citation>
    <scope>NUCLEOTIDE SEQUENCE</scope>
    <source>
        <strain evidence="2 3">cv. TO1000</strain>
    </source>
</reference>
<keyword evidence="3" id="KW-1185">Reference proteome</keyword>
<accession>A0A0D3CM71</accession>
<evidence type="ECO:0000256" key="1">
    <source>
        <dbReference type="SAM" id="SignalP"/>
    </source>
</evidence>
<reference evidence="2" key="2">
    <citation type="submission" date="2015-03" db="UniProtKB">
        <authorList>
            <consortium name="EnsemblPlants"/>
        </authorList>
    </citation>
    <scope>IDENTIFICATION</scope>
</reference>
<protein>
    <submittedName>
        <fullName evidence="2">Uncharacterized protein</fullName>
    </submittedName>
</protein>
<evidence type="ECO:0000313" key="2">
    <source>
        <dbReference type="EnsemblPlants" id="Bo5g143040.1"/>
    </source>
</evidence>
<dbReference type="HOGENOM" id="CLU_2174521_0_0_1"/>
<organism evidence="2 3">
    <name type="scientific">Brassica oleracea var. oleracea</name>
    <dbReference type="NCBI Taxonomy" id="109376"/>
    <lineage>
        <taxon>Eukaryota</taxon>
        <taxon>Viridiplantae</taxon>
        <taxon>Streptophyta</taxon>
        <taxon>Embryophyta</taxon>
        <taxon>Tracheophyta</taxon>
        <taxon>Spermatophyta</taxon>
        <taxon>Magnoliopsida</taxon>
        <taxon>eudicotyledons</taxon>
        <taxon>Gunneridae</taxon>
        <taxon>Pentapetalae</taxon>
        <taxon>rosids</taxon>
        <taxon>malvids</taxon>
        <taxon>Brassicales</taxon>
        <taxon>Brassicaceae</taxon>
        <taxon>Brassiceae</taxon>
        <taxon>Brassica</taxon>
    </lineage>
</organism>
<feature type="signal peptide" evidence="1">
    <location>
        <begin position="1"/>
        <end position="20"/>
    </location>
</feature>
<proteinExistence type="predicted"/>